<sequence length="202" mass="23283">MNTNLIALRRKERYESLNLEIQKELDNFYDTKAATHQLKVIKKSRSIPKVGDVFLVSPREGIYFYGKVLVSNIVRKVRDSFVEGKHVVFIFKGNTHEKNIDKYKPDYSNLLIPPAIVGDEYWKKGYFHTIANIPLTEEEKKLDFGFYSIHFKGNFFCKETGELLDKEPKLLGIHGITTISGIGMAIERELIINPSLLEENTN</sequence>
<reference evidence="2 4" key="3">
    <citation type="submission" date="2018-11" db="EMBL/GenBank/DDBJ databases">
        <title>Species Designations Belie Phenotypic and Genotypic Heterogeneity in Oral Streptococci.</title>
        <authorList>
            <person name="Velsko I."/>
        </authorList>
    </citation>
    <scope>NUCLEOTIDE SEQUENCE [LARGE SCALE GENOMIC DNA]</scope>
    <source>
        <strain evidence="2 4">BCA2</strain>
    </source>
</reference>
<accession>A0A1X1IQU5</accession>
<dbReference type="Pfam" id="PF15428">
    <property type="entry name" value="Imm26"/>
    <property type="match status" value="1"/>
</dbReference>
<dbReference type="InterPro" id="IPR029278">
    <property type="entry name" value="Imm26"/>
</dbReference>
<evidence type="ECO:0000313" key="2">
    <source>
        <dbReference type="EMBL" id="RSJ66934.1"/>
    </source>
</evidence>
<dbReference type="Proteomes" id="UP000193780">
    <property type="component" value="Unassembled WGS sequence"/>
</dbReference>
<evidence type="ECO:0000313" key="1">
    <source>
        <dbReference type="EMBL" id="ORO75532.1"/>
    </source>
</evidence>
<protein>
    <submittedName>
        <fullName evidence="1">Uncharacterized protein</fullName>
    </submittedName>
</protein>
<comment type="caution">
    <text evidence="1">The sequence shown here is derived from an EMBL/GenBank/DDBJ whole genome shotgun (WGS) entry which is preliminary data.</text>
</comment>
<dbReference type="EMBL" id="RJPH01000012">
    <property type="protein sequence ID" value="RSJ66934.1"/>
    <property type="molecule type" value="Genomic_DNA"/>
</dbReference>
<proteinExistence type="predicted"/>
<reference evidence="1 3" key="1">
    <citation type="journal article" date="2016" name="Eur. J. Clin. Microbiol. Infect. Dis.">
        <title>Whole genome sequencing as a tool for phylogenetic analysis of clinical strains of Mitis group streptococci.</title>
        <authorList>
            <person name="Rasmussen L.H."/>
            <person name="Dargis R."/>
            <person name="Hojholt K."/>
            <person name="Christensen J.J."/>
            <person name="Skovgaard O."/>
            <person name="Justesen U.S."/>
            <person name="Rosenvinge F.S."/>
            <person name="Moser C."/>
            <person name="Lukjancenko O."/>
            <person name="Rasmussen S."/>
            <person name="Nielsen X.C."/>
        </authorList>
    </citation>
    <scope>NUCLEOTIDE SEQUENCE [LARGE SCALE GENOMIC DNA]</scope>
    <source>
        <strain evidence="1 3">RH_9883_08</strain>
    </source>
</reference>
<dbReference type="AlphaFoldDB" id="A0A1X1IQU5"/>
<dbReference type="RefSeq" id="WP_084975403.1">
    <property type="nucleotide sequence ID" value="NZ_NCUX01000033.1"/>
</dbReference>
<gene>
    <name evidence="1" type="ORF">B7708_09435</name>
    <name evidence="2" type="ORF">D8805_08040</name>
</gene>
<evidence type="ECO:0000313" key="3">
    <source>
        <dbReference type="Proteomes" id="UP000193780"/>
    </source>
</evidence>
<dbReference type="EMBL" id="NCUX01000033">
    <property type="protein sequence ID" value="ORO75532.1"/>
    <property type="molecule type" value="Genomic_DNA"/>
</dbReference>
<name>A0A1X1IQU5_STROR</name>
<organism evidence="1 3">
    <name type="scientific">Streptococcus oralis subsp. dentisani</name>
    <dbReference type="NCBI Taxonomy" id="1458253"/>
    <lineage>
        <taxon>Bacteria</taxon>
        <taxon>Bacillati</taxon>
        <taxon>Bacillota</taxon>
        <taxon>Bacilli</taxon>
        <taxon>Lactobacillales</taxon>
        <taxon>Streptococcaceae</taxon>
        <taxon>Streptococcus</taxon>
    </lineage>
</organism>
<evidence type="ECO:0000313" key="4">
    <source>
        <dbReference type="Proteomes" id="UP000278274"/>
    </source>
</evidence>
<reference evidence="1" key="2">
    <citation type="submission" date="2017-04" db="EMBL/GenBank/DDBJ databases">
        <authorList>
            <person name="Afonso C.L."/>
            <person name="Miller P.J."/>
            <person name="Scott M.A."/>
            <person name="Spackman E."/>
            <person name="Goraichik I."/>
            <person name="Dimitrov K.M."/>
            <person name="Suarez D.L."/>
            <person name="Swayne D.E."/>
        </authorList>
    </citation>
    <scope>NUCLEOTIDE SEQUENCE</scope>
    <source>
        <strain evidence="1">RH_9883_08</strain>
    </source>
</reference>
<dbReference type="Proteomes" id="UP000278274">
    <property type="component" value="Unassembled WGS sequence"/>
</dbReference>